<reference evidence="1 2" key="2">
    <citation type="journal article" date="2012" name="Open Biol.">
        <title>Characteristics of nucleosomes and linker DNA regions on the genome of the basidiomycete Mixia osmundae revealed by mono- and dinucleosome mapping.</title>
        <authorList>
            <person name="Nishida H."/>
            <person name="Kondo S."/>
            <person name="Matsumoto T."/>
            <person name="Suzuki Y."/>
            <person name="Yoshikawa H."/>
            <person name="Taylor T.D."/>
            <person name="Sugiyama J."/>
        </authorList>
    </citation>
    <scope>NUCLEOTIDE SEQUENCE [LARGE SCALE GENOMIC DNA]</scope>
    <source>
        <strain evidence="2">CBS 9802 / IAM 14324 / JCM 22182 / KY 12970</strain>
    </source>
</reference>
<evidence type="ECO:0000313" key="2">
    <source>
        <dbReference type="Proteomes" id="UP000009131"/>
    </source>
</evidence>
<sequence length="43" mass="4918">MRSSFDRLVDHAVNAEALSLRYKTEGTMRWATKRHLDVVLDGA</sequence>
<keyword evidence="2" id="KW-1185">Reference proteome</keyword>
<reference evidence="1 2" key="1">
    <citation type="journal article" date="2011" name="J. Gen. Appl. Microbiol.">
        <title>Draft genome sequencing of the enigmatic basidiomycete Mixia osmundae.</title>
        <authorList>
            <person name="Nishida H."/>
            <person name="Nagatsuka Y."/>
            <person name="Sugiyama J."/>
        </authorList>
    </citation>
    <scope>NUCLEOTIDE SEQUENCE [LARGE SCALE GENOMIC DNA]</scope>
    <source>
        <strain evidence="2">CBS 9802 / IAM 14324 / JCM 22182 / KY 12970</strain>
    </source>
</reference>
<evidence type="ECO:0000313" key="1">
    <source>
        <dbReference type="EMBL" id="GAA98988.1"/>
    </source>
</evidence>
<dbReference type="InParanoid" id="G7E828"/>
<protein>
    <submittedName>
        <fullName evidence="1">Uncharacterized protein</fullName>
    </submittedName>
</protein>
<accession>G7E828</accession>
<dbReference type="AlphaFoldDB" id="G7E828"/>
<gene>
    <name evidence="1" type="primary">Mo05677</name>
    <name evidence="1" type="ORF">E5Q_05677</name>
</gene>
<proteinExistence type="predicted"/>
<organism evidence="1 2">
    <name type="scientific">Mixia osmundae (strain CBS 9802 / IAM 14324 / JCM 22182 / KY 12970)</name>
    <dbReference type="NCBI Taxonomy" id="764103"/>
    <lineage>
        <taxon>Eukaryota</taxon>
        <taxon>Fungi</taxon>
        <taxon>Dikarya</taxon>
        <taxon>Basidiomycota</taxon>
        <taxon>Pucciniomycotina</taxon>
        <taxon>Mixiomycetes</taxon>
        <taxon>Mixiales</taxon>
        <taxon>Mixiaceae</taxon>
        <taxon>Mixia</taxon>
    </lineage>
</organism>
<dbReference type="HOGENOM" id="CLU_3242312_0_0_1"/>
<dbReference type="Proteomes" id="UP000009131">
    <property type="component" value="Unassembled WGS sequence"/>
</dbReference>
<name>G7E828_MIXOS</name>
<comment type="caution">
    <text evidence="1">The sequence shown here is derived from an EMBL/GenBank/DDBJ whole genome shotgun (WGS) entry which is preliminary data.</text>
</comment>
<dbReference type="EMBL" id="BABT02000165">
    <property type="protein sequence ID" value="GAA98988.1"/>
    <property type="molecule type" value="Genomic_DNA"/>
</dbReference>